<reference evidence="1 2" key="1">
    <citation type="submission" date="2019-06" db="EMBL/GenBank/DDBJ databases">
        <title>Genomic Encyclopedia of Type Strains, Phase IV (KMG-V): Genome sequencing to study the core and pangenomes of soil and plant-associated prokaryotes.</title>
        <authorList>
            <person name="Whitman W."/>
        </authorList>
    </citation>
    <scope>NUCLEOTIDE SEQUENCE [LARGE SCALE GENOMIC DNA]</scope>
    <source>
        <strain evidence="1 2">BR 11796</strain>
    </source>
</reference>
<evidence type="ECO:0000313" key="2">
    <source>
        <dbReference type="Proteomes" id="UP000316083"/>
    </source>
</evidence>
<dbReference type="RefSeq" id="WP_145678790.1">
    <property type="nucleotide sequence ID" value="NZ_VITF01000012.1"/>
</dbReference>
<dbReference type="EMBL" id="VITF01000012">
    <property type="protein sequence ID" value="TWA63864.1"/>
    <property type="molecule type" value="Genomic_DNA"/>
</dbReference>
<accession>A0A560AU01</accession>
<gene>
    <name evidence="1" type="ORF">FBZ82_112147</name>
</gene>
<name>A0A560AU01_AZOBR</name>
<comment type="caution">
    <text evidence="1">The sequence shown here is derived from an EMBL/GenBank/DDBJ whole genome shotgun (WGS) entry which is preliminary data.</text>
</comment>
<dbReference type="AlphaFoldDB" id="A0A560AU01"/>
<proteinExistence type="predicted"/>
<dbReference type="Proteomes" id="UP000316083">
    <property type="component" value="Unassembled WGS sequence"/>
</dbReference>
<evidence type="ECO:0008006" key="3">
    <source>
        <dbReference type="Google" id="ProtNLM"/>
    </source>
</evidence>
<protein>
    <recommendedName>
        <fullName evidence="3">GNAT family N-acetyltransferase</fullName>
    </recommendedName>
</protein>
<evidence type="ECO:0000313" key="1">
    <source>
        <dbReference type="EMBL" id="TWA63864.1"/>
    </source>
</evidence>
<organism evidence="1 2">
    <name type="scientific">Azospirillum brasilense</name>
    <dbReference type="NCBI Taxonomy" id="192"/>
    <lineage>
        <taxon>Bacteria</taxon>
        <taxon>Pseudomonadati</taxon>
        <taxon>Pseudomonadota</taxon>
        <taxon>Alphaproteobacteria</taxon>
        <taxon>Rhodospirillales</taxon>
        <taxon>Azospirillaceae</taxon>
        <taxon>Azospirillum</taxon>
    </lineage>
</organism>
<sequence>MFIGTQLTGTQLTGTQRTSIALSALPIPSGPLSGLLQAARDELVGLAAGRGVALSVVFDMPALVRVNEAAVAAGSWEPMLPAAHPACRSLSPANAFWIGGTAASGDVVTAQAGLLYDCSAQSIGDRFNAMTVFYDDPATQAPAGEWCTCTSDTANSTRGQVVWTNAGWTRPDFQGRGLFPICQRANKLAAWLLWSPTWFISVVDPDIVPVWAERKMGPRHIDQEPAITYNQIGLKTLPMHLVRFSRAQFLGDLAQIAADLAQAA</sequence>